<dbReference type="PANTHER" id="PTHR12585:SF69">
    <property type="entry name" value="FI11703P"/>
    <property type="match status" value="1"/>
</dbReference>
<feature type="domain" description="Rad21/Rec8-like protein N-terminal" evidence="3">
    <location>
        <begin position="1"/>
        <end position="101"/>
    </location>
</feature>
<comment type="subcellular location">
    <subcellularLocation>
        <location evidence="1">Nucleus</location>
    </subcellularLocation>
</comment>
<evidence type="ECO:0000256" key="2">
    <source>
        <dbReference type="ARBA" id="ARBA00023242"/>
    </source>
</evidence>
<dbReference type="Pfam" id="PF04825">
    <property type="entry name" value="Rad21_Rec8_N"/>
    <property type="match status" value="1"/>
</dbReference>
<evidence type="ECO:0000313" key="4">
    <source>
        <dbReference type="EMBL" id="KAL3317949.1"/>
    </source>
</evidence>
<organism evidence="4 5">
    <name type="scientific">Cichlidogyrus casuarinus</name>
    <dbReference type="NCBI Taxonomy" id="1844966"/>
    <lineage>
        <taxon>Eukaryota</taxon>
        <taxon>Metazoa</taxon>
        <taxon>Spiralia</taxon>
        <taxon>Lophotrochozoa</taxon>
        <taxon>Platyhelminthes</taxon>
        <taxon>Monogenea</taxon>
        <taxon>Monopisthocotylea</taxon>
        <taxon>Dactylogyridea</taxon>
        <taxon>Ancyrocephalidae</taxon>
        <taxon>Cichlidogyrus</taxon>
    </lineage>
</organism>
<accession>A0ABD2QEI7</accession>
<name>A0ABD2QEI7_9PLAT</name>
<protein>
    <submittedName>
        <fullName evidence="4">Double-strand-break repair protein rad21</fullName>
    </submittedName>
</protein>
<keyword evidence="5" id="KW-1185">Reference proteome</keyword>
<dbReference type="InterPro" id="IPR039781">
    <property type="entry name" value="Rad21/Rec8-like"/>
</dbReference>
<evidence type="ECO:0000256" key="1">
    <source>
        <dbReference type="ARBA" id="ARBA00004123"/>
    </source>
</evidence>
<dbReference type="PANTHER" id="PTHR12585">
    <property type="entry name" value="SCC1 / RAD21 FAMILY MEMBER"/>
    <property type="match status" value="1"/>
</dbReference>
<dbReference type="InterPro" id="IPR006910">
    <property type="entry name" value="Rad21_Rec8_N"/>
</dbReference>
<evidence type="ECO:0000259" key="3">
    <source>
        <dbReference type="Pfam" id="PF04825"/>
    </source>
</evidence>
<dbReference type="CDD" id="cd21792">
    <property type="entry name" value="Rad21_Rec8_M_NXP1-like"/>
    <property type="match status" value="1"/>
</dbReference>
<comment type="caution">
    <text evidence="4">The sequence shown here is derived from an EMBL/GenBank/DDBJ whole genome shotgun (WGS) entry which is preliminary data.</text>
</comment>
<dbReference type="GO" id="GO:0005634">
    <property type="term" value="C:nucleus"/>
    <property type="evidence" value="ECO:0007669"/>
    <property type="project" value="UniProtKB-SubCell"/>
</dbReference>
<dbReference type="EMBL" id="JBJKFK010000306">
    <property type="protein sequence ID" value="KAL3317949.1"/>
    <property type="molecule type" value="Genomic_DNA"/>
</dbReference>
<evidence type="ECO:0000313" key="5">
    <source>
        <dbReference type="Proteomes" id="UP001626550"/>
    </source>
</evidence>
<keyword evidence="2" id="KW-0539">Nucleus</keyword>
<proteinExistence type="predicted"/>
<dbReference type="Proteomes" id="UP001626550">
    <property type="component" value="Unassembled WGS sequence"/>
</dbReference>
<dbReference type="AlphaFoldDB" id="A0ABD2QEI7"/>
<reference evidence="4 5" key="1">
    <citation type="submission" date="2024-11" db="EMBL/GenBank/DDBJ databases">
        <title>Adaptive evolution of stress response genes in parasites aligns with host niche diversity.</title>
        <authorList>
            <person name="Hahn C."/>
            <person name="Resl P."/>
        </authorList>
    </citation>
    <scope>NUCLEOTIDE SEQUENCE [LARGE SCALE GENOMIC DNA]</scope>
    <source>
        <strain evidence="4">EGGRZ-B1_66</strain>
        <tissue evidence="4">Body</tissue>
    </source>
</reference>
<gene>
    <name evidence="4" type="primary">RAD21_1</name>
    <name evidence="4" type="ORF">Ciccas_003389</name>
</gene>
<sequence length="479" mass="53879">MFYAHFVLSKKGPLARIWLAAHWDKKLTRAHVFETNISSSVEAILEPKLKMALRTSGHLLLGVVRIYSRKTKYLLADCNEAFVKIKMAFRPGVINLDDDTNRENAINAITLPTENIQEFEATIADLDDLNMNTRAINQSRPEDITMREDFGEINIGRQDDDFGDSTFDESGSRELIREAGDSRASIYNRGDERVTIHGDDFGGDSTLIGDDFMEKSAHGDKQRAHPLGGAMDIDDDLDDNFGGGFLDNENDDDESFGGDMDQSFFAGDNLFEDPSARKQLENITSAIESHMDPSKFHPLVSETPIPNAMGQTASNIFNNTPMYTGNDTEMNDHHLMDTNLQQKEGTTIVAQTNLGNESSGIQLQPVDTTTMQSMETKRTKRKRRLVIDEQKAIPSEVMKLQMQDTSDITANLDLAPPTKKLMYWKENGSVDKLFQLPARALHCRVLQRIFIRNLRTMQVSGIYHQVFIAIENEDITCSL</sequence>
<dbReference type="InterPro" id="IPR049589">
    <property type="entry name" value="NXP1_M-like"/>
</dbReference>